<reference evidence="12" key="1">
    <citation type="journal article" date="2019" name="Curr. Biol.">
        <title>Genome Sequence of Striga asiatica Provides Insight into the Evolution of Plant Parasitism.</title>
        <authorList>
            <person name="Yoshida S."/>
            <person name="Kim S."/>
            <person name="Wafula E.K."/>
            <person name="Tanskanen J."/>
            <person name="Kim Y.M."/>
            <person name="Honaas L."/>
            <person name="Yang Z."/>
            <person name="Spallek T."/>
            <person name="Conn C.E."/>
            <person name="Ichihashi Y."/>
            <person name="Cheong K."/>
            <person name="Cui S."/>
            <person name="Der J.P."/>
            <person name="Gundlach H."/>
            <person name="Jiao Y."/>
            <person name="Hori C."/>
            <person name="Ishida J.K."/>
            <person name="Kasahara H."/>
            <person name="Kiba T."/>
            <person name="Kim M.S."/>
            <person name="Koo N."/>
            <person name="Laohavisit A."/>
            <person name="Lee Y.H."/>
            <person name="Lumba S."/>
            <person name="McCourt P."/>
            <person name="Mortimer J.C."/>
            <person name="Mutuku J.M."/>
            <person name="Nomura T."/>
            <person name="Sasaki-Sekimoto Y."/>
            <person name="Seto Y."/>
            <person name="Wang Y."/>
            <person name="Wakatake T."/>
            <person name="Sakakibara H."/>
            <person name="Demura T."/>
            <person name="Yamaguchi S."/>
            <person name="Yoneyama K."/>
            <person name="Manabe R.I."/>
            <person name="Nelson D.C."/>
            <person name="Schulman A.H."/>
            <person name="Timko M.P."/>
            <person name="dePamphilis C.W."/>
            <person name="Choi D."/>
            <person name="Shirasu K."/>
        </authorList>
    </citation>
    <scope>NUCLEOTIDE SEQUENCE [LARGE SCALE GENOMIC DNA]</scope>
    <source>
        <strain evidence="12">cv. UVA1</strain>
    </source>
</reference>
<evidence type="ECO:0000256" key="10">
    <source>
        <dbReference type="SAM" id="Phobius"/>
    </source>
</evidence>
<dbReference type="InterPro" id="IPR004316">
    <property type="entry name" value="SWEET_rpt"/>
</dbReference>
<dbReference type="Gene3D" id="1.20.1280.290">
    <property type="match status" value="1"/>
</dbReference>
<keyword evidence="7 10" id="KW-1133">Transmembrane helix</keyword>
<dbReference type="GO" id="GO:0051119">
    <property type="term" value="F:sugar transmembrane transporter activity"/>
    <property type="evidence" value="ECO:0007669"/>
    <property type="project" value="InterPro"/>
</dbReference>
<comment type="caution">
    <text evidence="11">The sequence shown here is derived from an EMBL/GenBank/DDBJ whole genome shotgun (WGS) entry which is preliminary data.</text>
</comment>
<evidence type="ECO:0000256" key="9">
    <source>
        <dbReference type="SAM" id="MobiDB-lite"/>
    </source>
</evidence>
<name>A0A5A7RCT7_STRAF</name>
<keyword evidence="8 10" id="KW-0472">Membrane</keyword>
<dbReference type="PANTHER" id="PTHR10791">
    <property type="entry name" value="RAG1-ACTIVATING PROTEIN 1"/>
    <property type="match status" value="1"/>
</dbReference>
<evidence type="ECO:0000256" key="8">
    <source>
        <dbReference type="ARBA" id="ARBA00023136"/>
    </source>
</evidence>
<evidence type="ECO:0000256" key="2">
    <source>
        <dbReference type="ARBA" id="ARBA00007809"/>
    </source>
</evidence>
<keyword evidence="12" id="KW-1185">Reference proteome</keyword>
<dbReference type="Pfam" id="PF03083">
    <property type="entry name" value="MtN3_slv"/>
    <property type="match status" value="1"/>
</dbReference>
<sequence length="117" mass="12903">MPSTSAMAGKGILQKVDKKSGVTRFFVWGLLHAEFLPFWLCFAGFCNGVCWFSYAFLKKFDPYLAITNGLGGLFGLFQIIVYAYYTLRAKSNKGSSVGDGAKTSDEQLKKNYMASPA</sequence>
<evidence type="ECO:0000256" key="4">
    <source>
        <dbReference type="ARBA" id="ARBA00022597"/>
    </source>
</evidence>
<evidence type="ECO:0000256" key="5">
    <source>
        <dbReference type="ARBA" id="ARBA00022692"/>
    </source>
</evidence>
<evidence type="ECO:0000256" key="7">
    <source>
        <dbReference type="ARBA" id="ARBA00022989"/>
    </source>
</evidence>
<gene>
    <name evidence="11" type="ORF">STAS_33163</name>
</gene>
<evidence type="ECO:0000256" key="1">
    <source>
        <dbReference type="ARBA" id="ARBA00004127"/>
    </source>
</evidence>
<dbReference type="Proteomes" id="UP000325081">
    <property type="component" value="Unassembled WGS sequence"/>
</dbReference>
<evidence type="ECO:0000313" key="11">
    <source>
        <dbReference type="EMBL" id="GER55495.1"/>
    </source>
</evidence>
<accession>A0A5A7RCT7</accession>
<comment type="similarity">
    <text evidence="2">Belongs to the SWEET sugar transporter family.</text>
</comment>
<keyword evidence="6" id="KW-0677">Repeat</keyword>
<dbReference type="GO" id="GO:0012505">
    <property type="term" value="C:endomembrane system"/>
    <property type="evidence" value="ECO:0007669"/>
    <property type="project" value="UniProtKB-SubCell"/>
</dbReference>
<feature type="transmembrane region" description="Helical" evidence="10">
    <location>
        <begin position="25"/>
        <end position="57"/>
    </location>
</feature>
<evidence type="ECO:0000313" key="12">
    <source>
        <dbReference type="Proteomes" id="UP000325081"/>
    </source>
</evidence>
<feature type="region of interest" description="Disordered" evidence="9">
    <location>
        <begin position="92"/>
        <end position="117"/>
    </location>
</feature>
<dbReference type="EMBL" id="BKCP01011948">
    <property type="protein sequence ID" value="GER55495.1"/>
    <property type="molecule type" value="Genomic_DNA"/>
</dbReference>
<comment type="subcellular location">
    <subcellularLocation>
        <location evidence="1">Endomembrane system</location>
        <topology evidence="1">Multi-pass membrane protein</topology>
    </subcellularLocation>
</comment>
<dbReference type="OrthoDB" id="912237at2759"/>
<evidence type="ECO:0000256" key="6">
    <source>
        <dbReference type="ARBA" id="ARBA00022737"/>
    </source>
</evidence>
<dbReference type="AlphaFoldDB" id="A0A5A7RCT7"/>
<keyword evidence="4 11" id="KW-0762">Sugar transport</keyword>
<protein>
    <submittedName>
        <fullName evidence="11">Bidirectional sugar transporter SWEET7</fullName>
    </submittedName>
</protein>
<dbReference type="PANTHER" id="PTHR10791:SF236">
    <property type="entry name" value="BIDIRECTIONAL SUGAR TRANSPORTER SWEET8"/>
    <property type="match status" value="1"/>
</dbReference>
<evidence type="ECO:0000256" key="3">
    <source>
        <dbReference type="ARBA" id="ARBA00022448"/>
    </source>
</evidence>
<keyword evidence="3" id="KW-0813">Transport</keyword>
<dbReference type="GO" id="GO:0016020">
    <property type="term" value="C:membrane"/>
    <property type="evidence" value="ECO:0007669"/>
    <property type="project" value="InterPro"/>
</dbReference>
<feature type="transmembrane region" description="Helical" evidence="10">
    <location>
        <begin position="63"/>
        <end position="85"/>
    </location>
</feature>
<proteinExistence type="inferred from homology"/>
<organism evidence="11 12">
    <name type="scientific">Striga asiatica</name>
    <name type="common">Asiatic witchweed</name>
    <name type="synonym">Buchnera asiatica</name>
    <dbReference type="NCBI Taxonomy" id="4170"/>
    <lineage>
        <taxon>Eukaryota</taxon>
        <taxon>Viridiplantae</taxon>
        <taxon>Streptophyta</taxon>
        <taxon>Embryophyta</taxon>
        <taxon>Tracheophyta</taxon>
        <taxon>Spermatophyta</taxon>
        <taxon>Magnoliopsida</taxon>
        <taxon>eudicotyledons</taxon>
        <taxon>Gunneridae</taxon>
        <taxon>Pentapetalae</taxon>
        <taxon>asterids</taxon>
        <taxon>lamiids</taxon>
        <taxon>Lamiales</taxon>
        <taxon>Orobanchaceae</taxon>
        <taxon>Buchnereae</taxon>
        <taxon>Striga</taxon>
    </lineage>
</organism>
<dbReference type="InterPro" id="IPR047664">
    <property type="entry name" value="SWEET"/>
</dbReference>
<keyword evidence="5 10" id="KW-0812">Transmembrane</keyword>